<feature type="transmembrane region" description="Helical" evidence="1">
    <location>
        <begin position="48"/>
        <end position="76"/>
    </location>
</feature>
<proteinExistence type="predicted"/>
<protein>
    <submittedName>
        <fullName evidence="2">Uncharacterized protein</fullName>
    </submittedName>
</protein>
<dbReference type="Proteomes" id="UP000230787">
    <property type="component" value="Unassembled WGS sequence"/>
</dbReference>
<reference evidence="3" key="1">
    <citation type="submission" date="2017-09" db="EMBL/GenBank/DDBJ databases">
        <title>Depth-based differentiation of microbial function through sediment-hosted aquifers and enrichment of novel symbionts in the deep terrestrial subsurface.</title>
        <authorList>
            <person name="Probst A.J."/>
            <person name="Ladd B."/>
            <person name="Jarett J.K."/>
            <person name="Geller-Mcgrath D.E."/>
            <person name="Sieber C.M.K."/>
            <person name="Emerson J.B."/>
            <person name="Anantharaman K."/>
            <person name="Thomas B.C."/>
            <person name="Malmstrom R."/>
            <person name="Stieglmeier M."/>
            <person name="Klingl A."/>
            <person name="Woyke T."/>
            <person name="Ryan C.M."/>
            <person name="Banfield J.F."/>
        </authorList>
    </citation>
    <scope>NUCLEOTIDE SEQUENCE [LARGE SCALE GENOMIC DNA]</scope>
</reference>
<evidence type="ECO:0000313" key="3">
    <source>
        <dbReference type="Proteomes" id="UP000230787"/>
    </source>
</evidence>
<gene>
    <name evidence="2" type="ORF">COT69_00340</name>
</gene>
<keyword evidence="1" id="KW-1133">Transmembrane helix</keyword>
<dbReference type="AlphaFoldDB" id="A0A2H0WKG3"/>
<dbReference type="EMBL" id="PEZN01000005">
    <property type="protein sequence ID" value="PIS13126.1"/>
    <property type="molecule type" value="Genomic_DNA"/>
</dbReference>
<comment type="caution">
    <text evidence="2">The sequence shown here is derived from an EMBL/GenBank/DDBJ whole genome shotgun (WGS) entry which is preliminary data.</text>
</comment>
<accession>A0A2H0WKG3</accession>
<sequence>MNKQKLNYILLFSIILFLSFVLFSYVGIKLYEVSFNSVLGKPEELDWFLLLYSSIVLGIISGFIGSLITAVIIGFLSSKYISLFRSKALRISQVLLMAYFLSGFWMLLAIILYGLATPPCPNCYK</sequence>
<keyword evidence="1" id="KW-0812">Transmembrane</keyword>
<organism evidence="2 3">
    <name type="scientific">candidate division WWE3 bacterium CG09_land_8_20_14_0_10_39_24</name>
    <dbReference type="NCBI Taxonomy" id="1975088"/>
    <lineage>
        <taxon>Bacteria</taxon>
        <taxon>Katanobacteria</taxon>
    </lineage>
</organism>
<feature type="transmembrane region" description="Helical" evidence="1">
    <location>
        <begin position="96"/>
        <end position="116"/>
    </location>
</feature>
<evidence type="ECO:0000256" key="1">
    <source>
        <dbReference type="SAM" id="Phobius"/>
    </source>
</evidence>
<evidence type="ECO:0000313" key="2">
    <source>
        <dbReference type="EMBL" id="PIS13126.1"/>
    </source>
</evidence>
<keyword evidence="1" id="KW-0472">Membrane</keyword>
<name>A0A2H0WKG3_UNCKA</name>
<feature type="transmembrane region" description="Helical" evidence="1">
    <location>
        <begin position="7"/>
        <end position="28"/>
    </location>
</feature>